<keyword evidence="5 10" id="KW-0418">Kinase</keyword>
<dbReference type="Pfam" id="PF00512">
    <property type="entry name" value="HisKA"/>
    <property type="match status" value="1"/>
</dbReference>
<dbReference type="CDD" id="cd00082">
    <property type="entry name" value="HisKA"/>
    <property type="match status" value="1"/>
</dbReference>
<sequence>MAVSLTPLQRTLVMISRVSRRWRPRSLLQLVLLAFLLVMLPLAVLMFQAGQALTELSRLADVSARQAVEETRRARTLSALALEMERGARQYAVLEQESLLDIYYERLDEYQTLLTLHRELLPESPEVATLDGQLEELARLPELPIEEFRERLVAFYPFSQNTDAMRRATNEQIDLRIEAIRERATNVQNRLWLQTAALVSASLILMLYFSWLIIRPVHQLERRILGLGSGNKPQTARPIQGPAELVQLDQRLDWLASRLEELEEQKQQFLRHMSHELKTPLASVREGSSLLADGVAGELTPRQREILDLIDASGSDLQRLIEQLLDYNLLQHNRAIEPERMDIATVVKEVLAKHRLALSNKGMRVTYFDAPLEWRADRSAISCILDNLISNAIAYGEDGGRLEIRAYRHLDELMIEVANSGEPIADEDRGRLFEAFYQGRIRRKGPLKGSGIGLSVAADCARLHHGSLALVEHPHLDVCFRLTLPRLTSALPVADEARETNAYDSESFIKKSIAHEPSINEPFIKAPLIEEPLVEAPWFEEADHKASRASESGRHEPRLEPGPTHLSSRKP</sequence>
<proteinExistence type="predicted"/>
<comment type="catalytic activity">
    <reaction evidence="1">
        <text>ATP + protein L-histidine = ADP + protein N-phospho-L-histidine.</text>
        <dbReference type="EC" id="2.7.13.3"/>
    </reaction>
</comment>
<dbReference type="Gene3D" id="1.10.287.130">
    <property type="match status" value="1"/>
</dbReference>
<dbReference type="InterPro" id="IPR003594">
    <property type="entry name" value="HATPase_dom"/>
</dbReference>
<evidence type="ECO:0000256" key="2">
    <source>
        <dbReference type="ARBA" id="ARBA00012438"/>
    </source>
</evidence>
<evidence type="ECO:0000256" key="4">
    <source>
        <dbReference type="ARBA" id="ARBA00022679"/>
    </source>
</evidence>
<dbReference type="RefSeq" id="WP_245784208.1">
    <property type="nucleotide sequence ID" value="NZ_FPBP01000004.1"/>
</dbReference>
<keyword evidence="7" id="KW-0175">Coiled coil</keyword>
<dbReference type="EMBL" id="FPBP01000004">
    <property type="protein sequence ID" value="SFU57866.1"/>
    <property type="molecule type" value="Genomic_DNA"/>
</dbReference>
<evidence type="ECO:0000256" key="3">
    <source>
        <dbReference type="ARBA" id="ARBA00022553"/>
    </source>
</evidence>
<dbReference type="CDD" id="cd00075">
    <property type="entry name" value="HATPase"/>
    <property type="match status" value="1"/>
</dbReference>
<dbReference type="SUPFAM" id="SSF47384">
    <property type="entry name" value="Homodimeric domain of signal transducing histidine kinase"/>
    <property type="match status" value="1"/>
</dbReference>
<dbReference type="PANTHER" id="PTHR43711:SF32">
    <property type="entry name" value="SENSOR-TYPE HISTIDINE KINASE PRRB"/>
    <property type="match status" value="1"/>
</dbReference>
<dbReference type="InterPro" id="IPR004358">
    <property type="entry name" value="Sig_transdc_His_kin-like_C"/>
</dbReference>
<dbReference type="EC" id="2.7.13.3" evidence="2"/>
<organism evidence="10 11">
    <name type="scientific">Halomonas korlensis</name>
    <dbReference type="NCBI Taxonomy" id="463301"/>
    <lineage>
        <taxon>Bacteria</taxon>
        <taxon>Pseudomonadati</taxon>
        <taxon>Pseudomonadota</taxon>
        <taxon>Gammaproteobacteria</taxon>
        <taxon>Oceanospirillales</taxon>
        <taxon>Halomonadaceae</taxon>
        <taxon>Halomonas</taxon>
    </lineage>
</organism>
<keyword evidence="3" id="KW-0597">Phosphoprotein</keyword>
<evidence type="ECO:0000256" key="8">
    <source>
        <dbReference type="SAM" id="MobiDB-lite"/>
    </source>
</evidence>
<evidence type="ECO:0000256" key="5">
    <source>
        <dbReference type="ARBA" id="ARBA00022777"/>
    </source>
</evidence>
<dbReference type="Gene3D" id="3.30.565.10">
    <property type="entry name" value="Histidine kinase-like ATPase, C-terminal domain"/>
    <property type="match status" value="1"/>
</dbReference>
<dbReference type="InterPro" id="IPR036097">
    <property type="entry name" value="HisK_dim/P_sf"/>
</dbReference>
<evidence type="ECO:0000313" key="10">
    <source>
        <dbReference type="EMBL" id="SFU57866.1"/>
    </source>
</evidence>
<dbReference type="PROSITE" id="PS50109">
    <property type="entry name" value="HIS_KIN"/>
    <property type="match status" value="1"/>
</dbReference>
<keyword evidence="4" id="KW-0808">Transferase</keyword>
<evidence type="ECO:0000256" key="6">
    <source>
        <dbReference type="ARBA" id="ARBA00023012"/>
    </source>
</evidence>
<evidence type="ECO:0000256" key="1">
    <source>
        <dbReference type="ARBA" id="ARBA00000085"/>
    </source>
</evidence>
<accession>A0A1I7HBI8</accession>
<dbReference type="PANTHER" id="PTHR43711">
    <property type="entry name" value="TWO-COMPONENT HISTIDINE KINASE"/>
    <property type="match status" value="1"/>
</dbReference>
<keyword evidence="6" id="KW-0902">Two-component regulatory system</keyword>
<dbReference type="InterPro" id="IPR050736">
    <property type="entry name" value="Sensor_HK_Regulatory"/>
</dbReference>
<keyword evidence="11" id="KW-1185">Reference proteome</keyword>
<dbReference type="AlphaFoldDB" id="A0A1I7HBI8"/>
<feature type="domain" description="Histidine kinase" evidence="9">
    <location>
        <begin position="272"/>
        <end position="488"/>
    </location>
</feature>
<dbReference type="Gene3D" id="6.10.340.10">
    <property type="match status" value="1"/>
</dbReference>
<dbReference type="SMART" id="SM00388">
    <property type="entry name" value="HisKA"/>
    <property type="match status" value="1"/>
</dbReference>
<protein>
    <recommendedName>
        <fullName evidence="2">histidine kinase</fullName>
        <ecNumber evidence="2">2.7.13.3</ecNumber>
    </recommendedName>
</protein>
<dbReference type="SMART" id="SM00387">
    <property type="entry name" value="HATPase_c"/>
    <property type="match status" value="1"/>
</dbReference>
<feature type="coiled-coil region" evidence="7">
    <location>
        <begin position="245"/>
        <end position="279"/>
    </location>
</feature>
<gene>
    <name evidence="10" type="ORF">SAMN04487955_104111</name>
</gene>
<evidence type="ECO:0000259" key="9">
    <source>
        <dbReference type="PROSITE" id="PS50109"/>
    </source>
</evidence>
<dbReference type="Pfam" id="PF02518">
    <property type="entry name" value="HATPase_c"/>
    <property type="match status" value="1"/>
</dbReference>
<dbReference type="GO" id="GO:0000155">
    <property type="term" value="F:phosphorelay sensor kinase activity"/>
    <property type="evidence" value="ECO:0007669"/>
    <property type="project" value="InterPro"/>
</dbReference>
<name>A0A1I7HBI8_9GAMM</name>
<dbReference type="STRING" id="463301.SAMN04487955_104111"/>
<dbReference type="InterPro" id="IPR005467">
    <property type="entry name" value="His_kinase_dom"/>
</dbReference>
<dbReference type="SUPFAM" id="SSF55874">
    <property type="entry name" value="ATPase domain of HSP90 chaperone/DNA topoisomerase II/histidine kinase"/>
    <property type="match status" value="1"/>
</dbReference>
<dbReference type="Proteomes" id="UP000198693">
    <property type="component" value="Unassembled WGS sequence"/>
</dbReference>
<evidence type="ECO:0000313" key="11">
    <source>
        <dbReference type="Proteomes" id="UP000198693"/>
    </source>
</evidence>
<dbReference type="PRINTS" id="PR00344">
    <property type="entry name" value="BCTRLSENSOR"/>
</dbReference>
<dbReference type="InterPro" id="IPR036890">
    <property type="entry name" value="HATPase_C_sf"/>
</dbReference>
<dbReference type="InterPro" id="IPR003661">
    <property type="entry name" value="HisK_dim/P_dom"/>
</dbReference>
<feature type="region of interest" description="Disordered" evidence="8">
    <location>
        <begin position="540"/>
        <end position="571"/>
    </location>
</feature>
<evidence type="ECO:0000256" key="7">
    <source>
        <dbReference type="SAM" id="Coils"/>
    </source>
</evidence>
<reference evidence="11" key="1">
    <citation type="submission" date="2016-10" db="EMBL/GenBank/DDBJ databases">
        <authorList>
            <person name="Varghese N."/>
            <person name="Submissions S."/>
        </authorList>
    </citation>
    <scope>NUCLEOTIDE SEQUENCE [LARGE SCALE GENOMIC DNA]</scope>
    <source>
        <strain evidence="11">CGMCC 1.6981</strain>
    </source>
</reference>
<feature type="compositionally biased region" description="Basic and acidic residues" evidence="8">
    <location>
        <begin position="541"/>
        <end position="559"/>
    </location>
</feature>